<comment type="caution">
    <text evidence="1">The sequence shown here is derived from an EMBL/GenBank/DDBJ whole genome shotgun (WGS) entry which is preliminary data.</text>
</comment>
<evidence type="ECO:0000313" key="1">
    <source>
        <dbReference type="EMBL" id="GJF00049.1"/>
    </source>
</evidence>
<dbReference type="EMBL" id="BPQB01000131">
    <property type="protein sequence ID" value="GJF00049.1"/>
    <property type="molecule type" value="Genomic_DNA"/>
</dbReference>
<evidence type="ECO:0000313" key="2">
    <source>
        <dbReference type="Proteomes" id="UP000703269"/>
    </source>
</evidence>
<dbReference type="Proteomes" id="UP000703269">
    <property type="component" value="Unassembled WGS sequence"/>
</dbReference>
<accession>A0A9P3LLS3</accession>
<protein>
    <submittedName>
        <fullName evidence="1">Uncharacterized protein</fullName>
    </submittedName>
</protein>
<keyword evidence="2" id="KW-1185">Reference proteome</keyword>
<sequence>MRTSSRLLSFKRASSLESVFAVPRGPSGADIPHIPGRPVHDFYLQCRIAEGHLSQAEKRFHGLTHFTLEDGQTRVLDEPVNHTVPMDEARAAERHTLQALEVAHHAPAAFRPRLLVRAADLHARVHGFTELRLGANDLFAKLHALTESVRFGPAVVEYASDPAECLMALERVLLQLTTTELGNSGEFSQLATSRSLDELIGRETFEALCSVLRRVAKDEALRETNELAEAKLGDAAETRARCKASSEELLRAYEERLQALMSVGGHHARSSGSLSN</sequence>
<proteinExistence type="predicted"/>
<organism evidence="1 2">
    <name type="scientific">Phanerochaete sordida</name>
    <dbReference type="NCBI Taxonomy" id="48140"/>
    <lineage>
        <taxon>Eukaryota</taxon>
        <taxon>Fungi</taxon>
        <taxon>Dikarya</taxon>
        <taxon>Basidiomycota</taxon>
        <taxon>Agaricomycotina</taxon>
        <taxon>Agaricomycetes</taxon>
        <taxon>Polyporales</taxon>
        <taxon>Phanerochaetaceae</taxon>
        <taxon>Phanerochaete</taxon>
    </lineage>
</organism>
<dbReference type="AlphaFoldDB" id="A0A9P3LLS3"/>
<name>A0A9P3LLS3_9APHY</name>
<gene>
    <name evidence="1" type="ORF">PsYK624_163260</name>
</gene>
<dbReference type="OrthoDB" id="10579102at2759"/>
<reference evidence="1 2" key="1">
    <citation type="submission" date="2021-08" db="EMBL/GenBank/DDBJ databases">
        <title>Draft Genome Sequence of Phanerochaete sordida strain YK-624.</title>
        <authorList>
            <person name="Mori T."/>
            <person name="Dohra H."/>
            <person name="Suzuki T."/>
            <person name="Kawagishi H."/>
            <person name="Hirai H."/>
        </authorList>
    </citation>
    <scope>NUCLEOTIDE SEQUENCE [LARGE SCALE GENOMIC DNA]</scope>
    <source>
        <strain evidence="1 2">YK-624</strain>
    </source>
</reference>